<comment type="similarity">
    <text evidence="4">In the C-terminal section; belongs to the glycosyl hydrolase 73 family.</text>
</comment>
<keyword evidence="13" id="KW-0282">Flagellum</keyword>
<organism evidence="13 14">
    <name type="scientific">Tatumella morbirosei</name>
    <dbReference type="NCBI Taxonomy" id="642227"/>
    <lineage>
        <taxon>Bacteria</taxon>
        <taxon>Pseudomonadati</taxon>
        <taxon>Pseudomonadota</taxon>
        <taxon>Gammaproteobacteria</taxon>
        <taxon>Enterobacterales</taxon>
        <taxon>Erwiniaceae</taxon>
        <taxon>Tatumella</taxon>
    </lineage>
</organism>
<dbReference type="Pfam" id="PF10135">
    <property type="entry name" value="Rod-binding"/>
    <property type="match status" value="1"/>
</dbReference>
<evidence type="ECO:0000313" key="13">
    <source>
        <dbReference type="EMBL" id="KGD73671.1"/>
    </source>
</evidence>
<evidence type="ECO:0000256" key="1">
    <source>
        <dbReference type="ARBA" id="ARBA00002954"/>
    </source>
</evidence>
<dbReference type="EMBL" id="JPKR02000002">
    <property type="protein sequence ID" value="KGD73671.1"/>
    <property type="molecule type" value="Genomic_DNA"/>
</dbReference>
<dbReference type="PRINTS" id="PR01002">
    <property type="entry name" value="FLGFLGJ"/>
</dbReference>
<dbReference type="GO" id="GO:0004040">
    <property type="term" value="F:amidase activity"/>
    <property type="evidence" value="ECO:0007669"/>
    <property type="project" value="InterPro"/>
</dbReference>
<comment type="function">
    <text evidence="1">Flagellum-specific muramidase which hydrolyzes the peptidoglycan layer to assemble the rod structure in the periplasmic space.</text>
</comment>
<keyword evidence="8" id="KW-0378">Hydrolase</keyword>
<keyword evidence="6" id="KW-0574">Periplasm</keyword>
<comment type="caution">
    <text evidence="13">The sequence shown here is derived from an EMBL/GenBank/DDBJ whole genome shotgun (WGS) entry which is preliminary data.</text>
</comment>
<comment type="similarity">
    <text evidence="3">In the N-terminal section; belongs to the FlgJ family.</text>
</comment>
<dbReference type="GO" id="GO:0042597">
    <property type="term" value="C:periplasmic space"/>
    <property type="evidence" value="ECO:0007669"/>
    <property type="project" value="UniProtKB-SubCell"/>
</dbReference>
<keyword evidence="13" id="KW-0969">Cilium</keyword>
<keyword evidence="14" id="KW-1185">Reference proteome</keyword>
<dbReference type="PANTHER" id="PTHR33308:SF9">
    <property type="entry name" value="PEPTIDOGLYCAN HYDROLASE FLGJ"/>
    <property type="match status" value="1"/>
</dbReference>
<dbReference type="SMART" id="SM00047">
    <property type="entry name" value="LYZ2"/>
    <property type="match status" value="1"/>
</dbReference>
<dbReference type="AlphaFoldDB" id="A0A095T9W3"/>
<reference evidence="13" key="1">
    <citation type="submission" date="2014-12" db="EMBL/GenBank/DDBJ databases">
        <title>The draft genome of the Tatumella morbirosei type strain, LMG23360T isolated from pineapple rot.</title>
        <authorList>
            <person name="Smits T.H."/>
            <person name="Palmer M."/>
            <person name="Venter S.N."/>
            <person name="Duffy B."/>
            <person name="Steenkamp E.T."/>
            <person name="Chan W.Y."/>
            <person name="Coutinho T.A."/>
            <person name="Coetzee M.P."/>
            <person name="De Maayer P."/>
        </authorList>
    </citation>
    <scope>NUCLEOTIDE SEQUENCE [LARGE SCALE GENOMIC DNA]</scope>
    <source>
        <strain evidence="13">LMG 23360</strain>
    </source>
</reference>
<dbReference type="RefSeq" id="WP_038020058.1">
    <property type="nucleotide sequence ID" value="NZ_JPKR02000002.1"/>
</dbReference>
<proteinExistence type="inferred from homology"/>
<sequence length="309" mass="34389">MKISDTVSNLAYDSNALDKLRREARAHPRTQAMAVARQVESLFMQMMLKSMRQALPEDPLFGSQQSKLFTSLYDQQISQMAGNRGLGMAQMIARQMIPAEKPDERAGTVPMPLGTERRTVVSQASAIQQQIRAAVPDFSTASGGPEEFLKRLLQPARQVSAISGIPHHLILAQAALETGWGRRQILRNNGLPSFNLFGIKAGNGWQGETTRVVTTEYQQGQAVKQLASFRVYHSYREALEDYARLLTSNPRYHQVTTADSAESGARALQDAGYATDPRYAGKLIVLIRQLKQNSQQMLQSVPQDLRDLF</sequence>
<evidence type="ECO:0000256" key="2">
    <source>
        <dbReference type="ARBA" id="ARBA00004418"/>
    </source>
</evidence>
<evidence type="ECO:0000256" key="11">
    <source>
        <dbReference type="ARBA" id="ARBA00030835"/>
    </source>
</evidence>
<gene>
    <name evidence="13" type="primary">flgJ</name>
    <name evidence="13" type="ORF">HA49_10500</name>
</gene>
<dbReference type="InterPro" id="IPR051056">
    <property type="entry name" value="Glycosyl_Hydrolase_73"/>
</dbReference>
<evidence type="ECO:0000256" key="9">
    <source>
        <dbReference type="ARBA" id="ARBA00023295"/>
    </source>
</evidence>
<keyword evidence="7" id="KW-1005">Bacterial flagellum biogenesis</keyword>
<evidence type="ECO:0000256" key="5">
    <source>
        <dbReference type="ARBA" id="ARBA00013433"/>
    </source>
</evidence>
<dbReference type="GO" id="GO:0071555">
    <property type="term" value="P:cell wall organization"/>
    <property type="evidence" value="ECO:0007669"/>
    <property type="project" value="UniProtKB-KW"/>
</dbReference>
<dbReference type="PANTHER" id="PTHR33308">
    <property type="entry name" value="PEPTIDOGLYCAN HYDROLASE FLGJ"/>
    <property type="match status" value="1"/>
</dbReference>
<evidence type="ECO:0000256" key="3">
    <source>
        <dbReference type="ARBA" id="ARBA00006880"/>
    </source>
</evidence>
<keyword evidence="13" id="KW-0966">Cell projection</keyword>
<evidence type="ECO:0000256" key="4">
    <source>
        <dbReference type="ARBA" id="ARBA00007974"/>
    </source>
</evidence>
<dbReference type="FunFam" id="2.10.70.40:FF:000001">
    <property type="entry name" value="Flagellar assembly peptidoglycan hydrolase FlgJ"/>
    <property type="match status" value="1"/>
</dbReference>
<name>A0A095T9W3_9GAMM</name>
<dbReference type="GO" id="GO:0016798">
    <property type="term" value="F:hydrolase activity, acting on glycosyl bonds"/>
    <property type="evidence" value="ECO:0007669"/>
    <property type="project" value="UniProtKB-KW"/>
</dbReference>
<keyword evidence="9" id="KW-0326">Glycosidase</keyword>
<dbReference type="InterPro" id="IPR013377">
    <property type="entry name" value="FlgJ"/>
</dbReference>
<comment type="subcellular location">
    <subcellularLocation>
        <location evidence="2">Periplasm</location>
    </subcellularLocation>
</comment>
<evidence type="ECO:0000256" key="7">
    <source>
        <dbReference type="ARBA" id="ARBA00022795"/>
    </source>
</evidence>
<dbReference type="GO" id="GO:0044780">
    <property type="term" value="P:bacterial-type flagellum assembly"/>
    <property type="evidence" value="ECO:0007669"/>
    <property type="project" value="InterPro"/>
</dbReference>
<evidence type="ECO:0000256" key="8">
    <source>
        <dbReference type="ARBA" id="ARBA00022801"/>
    </source>
</evidence>
<dbReference type="NCBIfam" id="TIGR02541">
    <property type="entry name" value="flagell_FlgJ"/>
    <property type="match status" value="1"/>
</dbReference>
<dbReference type="eggNOG" id="COG1705">
    <property type="taxonomic scope" value="Bacteria"/>
</dbReference>
<keyword evidence="10" id="KW-0961">Cell wall biogenesis/degradation</keyword>
<dbReference type="STRING" id="642227.HA49_10500"/>
<evidence type="ECO:0000256" key="10">
    <source>
        <dbReference type="ARBA" id="ARBA00023316"/>
    </source>
</evidence>
<dbReference type="Proteomes" id="UP000029577">
    <property type="component" value="Unassembled WGS sequence"/>
</dbReference>
<evidence type="ECO:0000313" key="14">
    <source>
        <dbReference type="Proteomes" id="UP000029577"/>
    </source>
</evidence>
<dbReference type="GO" id="GO:0071973">
    <property type="term" value="P:bacterial-type flagellum-dependent cell motility"/>
    <property type="evidence" value="ECO:0007669"/>
    <property type="project" value="TreeGrafter"/>
</dbReference>
<protein>
    <recommendedName>
        <fullName evidence="5">Peptidoglycan hydrolase FlgJ</fullName>
    </recommendedName>
    <alternativeName>
        <fullName evidence="11">Muramidase FlgJ</fullName>
    </alternativeName>
</protein>
<feature type="domain" description="Mannosyl-glycoprotein endo-beta-N-acetylglucosamidase-like" evidence="12">
    <location>
        <begin position="140"/>
        <end position="291"/>
    </location>
</feature>
<dbReference type="InterPro" id="IPR019301">
    <property type="entry name" value="Flagellar_prot_FlgJ_N"/>
</dbReference>
<dbReference type="OrthoDB" id="289937at2"/>
<dbReference type="Gene3D" id="1.10.530.10">
    <property type="match status" value="1"/>
</dbReference>
<evidence type="ECO:0000256" key="6">
    <source>
        <dbReference type="ARBA" id="ARBA00022764"/>
    </source>
</evidence>
<dbReference type="Gene3D" id="2.10.70.40">
    <property type="entry name" value="peptidoglycan hydrolase"/>
    <property type="match status" value="1"/>
</dbReference>
<accession>A0A095T9W3</accession>
<dbReference type="InterPro" id="IPR002901">
    <property type="entry name" value="MGlyc_endo_b_GlcNAc-like_dom"/>
</dbReference>
<dbReference type="eggNOG" id="COG3951">
    <property type="taxonomic scope" value="Bacteria"/>
</dbReference>
<dbReference type="Pfam" id="PF01832">
    <property type="entry name" value="Glucosaminidase"/>
    <property type="match status" value="1"/>
</dbReference>
<evidence type="ECO:0000259" key="12">
    <source>
        <dbReference type="SMART" id="SM00047"/>
    </source>
</evidence>